<proteinExistence type="predicted"/>
<dbReference type="RefSeq" id="WP_143152189.1">
    <property type="nucleotide sequence ID" value="NZ_JAFBBL010000001.1"/>
</dbReference>
<evidence type="ECO:0000256" key="2">
    <source>
        <dbReference type="SAM" id="Phobius"/>
    </source>
</evidence>
<keyword evidence="4" id="KW-1185">Reference proteome</keyword>
<keyword evidence="2" id="KW-0472">Membrane</keyword>
<protein>
    <submittedName>
        <fullName evidence="3">Uncharacterized protein</fullName>
    </submittedName>
</protein>
<reference evidence="3 4" key="1">
    <citation type="submission" date="2018-06" db="EMBL/GenBank/DDBJ databases">
        <authorList>
            <consortium name="Pathogen Informatics"/>
            <person name="Doyle S."/>
        </authorList>
    </citation>
    <scope>NUCLEOTIDE SEQUENCE [LARGE SCALE GENOMIC DNA]</scope>
    <source>
        <strain evidence="3 4">NCTC10994</strain>
    </source>
</reference>
<dbReference type="EMBL" id="LS483468">
    <property type="protein sequence ID" value="SQI30374.1"/>
    <property type="molecule type" value="Genomic_DNA"/>
</dbReference>
<organism evidence="3 4">
    <name type="scientific">Rhodococcus coprophilus</name>
    <dbReference type="NCBI Taxonomy" id="38310"/>
    <lineage>
        <taxon>Bacteria</taxon>
        <taxon>Bacillati</taxon>
        <taxon>Actinomycetota</taxon>
        <taxon>Actinomycetes</taxon>
        <taxon>Mycobacteriales</taxon>
        <taxon>Nocardiaceae</taxon>
        <taxon>Rhodococcus</taxon>
    </lineage>
</organism>
<feature type="transmembrane region" description="Helical" evidence="2">
    <location>
        <begin position="47"/>
        <end position="67"/>
    </location>
</feature>
<sequence>MTTVVPPSLLTSPKNLDSPNSWAPTRVSPTEHPPVDVSDTAVVEHSWVGPCLFICLMLLGGIAGGVLMGSLGAGMAFAAVIGGLAAILVACL</sequence>
<dbReference type="Proteomes" id="UP000249091">
    <property type="component" value="Chromosome 1"/>
</dbReference>
<feature type="region of interest" description="Disordered" evidence="1">
    <location>
        <begin position="1"/>
        <end position="35"/>
    </location>
</feature>
<gene>
    <name evidence="3" type="ORF">NCTC10994_01529</name>
</gene>
<evidence type="ECO:0000256" key="1">
    <source>
        <dbReference type="SAM" id="MobiDB-lite"/>
    </source>
</evidence>
<feature type="transmembrane region" description="Helical" evidence="2">
    <location>
        <begin position="73"/>
        <end position="91"/>
    </location>
</feature>
<name>A0A2X4X1P9_9NOCA</name>
<dbReference type="KEGG" id="rcr:NCTC10994_01529"/>
<dbReference type="AlphaFoldDB" id="A0A2X4X1P9"/>
<feature type="compositionally biased region" description="Polar residues" evidence="1">
    <location>
        <begin position="1"/>
        <end position="23"/>
    </location>
</feature>
<evidence type="ECO:0000313" key="4">
    <source>
        <dbReference type="Proteomes" id="UP000249091"/>
    </source>
</evidence>
<evidence type="ECO:0000313" key="3">
    <source>
        <dbReference type="EMBL" id="SQI30374.1"/>
    </source>
</evidence>
<keyword evidence="2" id="KW-0812">Transmembrane</keyword>
<accession>A0A2X4X1P9</accession>
<keyword evidence="2" id="KW-1133">Transmembrane helix</keyword>
<dbReference type="STRING" id="1219011.GCA_001895045_01868"/>